<accession>A0A8S1RAC2</accession>
<sequence>MQNQQYFLLTPSTHCTASPLQREHSQKAFQKQSYIYPDNQSEGNGIKVIKADKKKESAITIYPDSQNSIKYQNSSHDELNNIYENLKFLTQQCEQKSNELNVLNQRLQDFENKWNQLQQKNLDLEEELRKQKQISLQMENFSKELEKKLQVSITTTEIHCSIENLQIIIRQKENQIQELQQLLEIETEKVSMESDRLIKEFKVIFEEQKRLNQKLLQENIQLQKEIKKIAKKQKPKLLDEQQLRQIVSNYYLDNNEECLLKIPDNQYLKAIKILRETSYQLNTNNIQQNQMEQKQENEEEKTIKQLNLKELKDKQQQLITEIKNQMGKFIDQKEHQQDDISQFQYEVDELKKELEQVENVIQEIQQNQYITSHKYNVSFENTDFN</sequence>
<feature type="coiled-coil region" evidence="1">
    <location>
        <begin position="79"/>
        <end position="232"/>
    </location>
</feature>
<protein>
    <submittedName>
        <fullName evidence="2">Uncharacterized protein</fullName>
    </submittedName>
</protein>
<proteinExistence type="predicted"/>
<dbReference type="OrthoDB" id="310737at2759"/>
<organism evidence="2 3">
    <name type="scientific">Paramecium sonneborni</name>
    <dbReference type="NCBI Taxonomy" id="65129"/>
    <lineage>
        <taxon>Eukaryota</taxon>
        <taxon>Sar</taxon>
        <taxon>Alveolata</taxon>
        <taxon>Ciliophora</taxon>
        <taxon>Intramacronucleata</taxon>
        <taxon>Oligohymenophorea</taxon>
        <taxon>Peniculida</taxon>
        <taxon>Parameciidae</taxon>
        <taxon>Paramecium</taxon>
    </lineage>
</organism>
<dbReference type="Proteomes" id="UP000692954">
    <property type="component" value="Unassembled WGS sequence"/>
</dbReference>
<name>A0A8S1RAC2_9CILI</name>
<keyword evidence="1" id="KW-0175">Coiled coil</keyword>
<gene>
    <name evidence="2" type="ORF">PSON_ATCC_30995.1.T1540009</name>
</gene>
<evidence type="ECO:0000313" key="2">
    <source>
        <dbReference type="EMBL" id="CAD8124798.1"/>
    </source>
</evidence>
<comment type="caution">
    <text evidence="2">The sequence shown here is derived from an EMBL/GenBank/DDBJ whole genome shotgun (WGS) entry which is preliminary data.</text>
</comment>
<dbReference type="EMBL" id="CAJJDN010000154">
    <property type="protein sequence ID" value="CAD8124798.1"/>
    <property type="molecule type" value="Genomic_DNA"/>
</dbReference>
<evidence type="ECO:0000313" key="3">
    <source>
        <dbReference type="Proteomes" id="UP000692954"/>
    </source>
</evidence>
<dbReference type="AlphaFoldDB" id="A0A8S1RAC2"/>
<keyword evidence="3" id="KW-1185">Reference proteome</keyword>
<feature type="coiled-coil region" evidence="1">
    <location>
        <begin position="289"/>
        <end position="367"/>
    </location>
</feature>
<evidence type="ECO:0000256" key="1">
    <source>
        <dbReference type="SAM" id="Coils"/>
    </source>
</evidence>
<reference evidence="2" key="1">
    <citation type="submission" date="2021-01" db="EMBL/GenBank/DDBJ databases">
        <authorList>
            <consortium name="Genoscope - CEA"/>
            <person name="William W."/>
        </authorList>
    </citation>
    <scope>NUCLEOTIDE SEQUENCE</scope>
</reference>